<evidence type="ECO:0000313" key="2">
    <source>
        <dbReference type="EMBL" id="PZX20729.1"/>
    </source>
</evidence>
<keyword evidence="1" id="KW-0175">Coiled coil</keyword>
<dbReference type="RefSeq" id="WP_111443883.1">
    <property type="nucleotide sequence ID" value="NZ_QKZK01000001.1"/>
</dbReference>
<dbReference type="EMBL" id="QKZK01000001">
    <property type="protein sequence ID" value="PZX20729.1"/>
    <property type="molecule type" value="Genomic_DNA"/>
</dbReference>
<accession>A0A2W7QFL6</accession>
<protein>
    <submittedName>
        <fullName evidence="2">Uncharacterized protein</fullName>
    </submittedName>
</protein>
<keyword evidence="3" id="KW-1185">Reference proteome</keyword>
<dbReference type="AlphaFoldDB" id="A0A2W7QFL6"/>
<name>A0A2W7QFL6_9BACT</name>
<organism evidence="2 3">
    <name type="scientific">Breznakibacter xylanolyticus</name>
    <dbReference type="NCBI Taxonomy" id="990"/>
    <lineage>
        <taxon>Bacteria</taxon>
        <taxon>Pseudomonadati</taxon>
        <taxon>Bacteroidota</taxon>
        <taxon>Bacteroidia</taxon>
        <taxon>Marinilabiliales</taxon>
        <taxon>Marinilabiliaceae</taxon>
        <taxon>Breznakibacter</taxon>
    </lineage>
</organism>
<comment type="caution">
    <text evidence="2">The sequence shown here is derived from an EMBL/GenBank/DDBJ whole genome shotgun (WGS) entry which is preliminary data.</text>
</comment>
<proteinExistence type="predicted"/>
<evidence type="ECO:0000256" key="1">
    <source>
        <dbReference type="SAM" id="Coils"/>
    </source>
</evidence>
<evidence type="ECO:0000313" key="3">
    <source>
        <dbReference type="Proteomes" id="UP000249239"/>
    </source>
</evidence>
<dbReference type="Proteomes" id="UP000249239">
    <property type="component" value="Unassembled WGS sequence"/>
</dbReference>
<feature type="coiled-coil region" evidence="1">
    <location>
        <begin position="223"/>
        <end position="280"/>
    </location>
</feature>
<reference evidence="2 3" key="1">
    <citation type="submission" date="2018-06" db="EMBL/GenBank/DDBJ databases">
        <title>Genomic Encyclopedia of Archaeal and Bacterial Type Strains, Phase II (KMG-II): from individual species to whole genera.</title>
        <authorList>
            <person name="Goeker M."/>
        </authorList>
    </citation>
    <scope>NUCLEOTIDE SEQUENCE [LARGE SCALE GENOMIC DNA]</scope>
    <source>
        <strain evidence="2 3">DSM 6779</strain>
    </source>
</reference>
<sequence>MKIANPLYDTAFKYLMENNKLAIKIISLIIEEEIEELHMENQKHVFVDESRMLRLFRVDFKAVIRLADGTRQKVLIELQKSKSEAEVRRFRRYLGANYMKSDTEKNSQGIDVKVAYPIITIYLLGYPLEDVPHVAVTINNTAVDAVTGEPVAMQSLFMRLLTHRSHILQVARLGQERRSRLEQFLSLFSQQWKTADGYVLDIKEVPQEFRDIADYLSIPLRDENFLEQALAEEEIEQRFAEKEKKLEQALKEKEEALKEKEKEREEKEKALSAIAHLAKRLAAKGITPDEIANDTGLTTEEVNKILDK</sequence>
<dbReference type="OrthoDB" id="1049441at2"/>
<gene>
    <name evidence="2" type="ORF">LX69_00154</name>
</gene>